<name>A0A1Y2KB05_9PROT</name>
<dbReference type="AlphaFoldDB" id="A0A1Y2KB05"/>
<keyword evidence="2" id="KW-1185">Reference proteome</keyword>
<evidence type="ECO:0000313" key="2">
    <source>
        <dbReference type="Proteomes" id="UP000194003"/>
    </source>
</evidence>
<proteinExistence type="predicted"/>
<dbReference type="Proteomes" id="UP000194003">
    <property type="component" value="Unassembled WGS sequence"/>
</dbReference>
<gene>
    <name evidence="1" type="ORF">MAIT1_02864</name>
</gene>
<protein>
    <submittedName>
        <fullName evidence="1">Putative regulator of plasmid copy number</fullName>
    </submittedName>
</protein>
<sequence>MDMMIHFPDAVSEKLQNLDDVNLFVVSVVQEALVERRDLEQWQREKIEQAVARADSGRGEFVDHDSVKNWLSSWGTDQETAPPKPMPGR</sequence>
<reference evidence="1 2" key="1">
    <citation type="journal article" date="2016" name="BMC Genomics">
        <title>Combined genomic and structural analyses of a cultured magnetotactic bacterium reveals its niche adaptation to a dynamic environment.</title>
        <authorList>
            <person name="Araujo A.C."/>
            <person name="Morillo V."/>
            <person name="Cypriano J."/>
            <person name="Teixeira L.C."/>
            <person name="Leao P."/>
            <person name="Lyra S."/>
            <person name="Almeida L.G."/>
            <person name="Bazylinski D.A."/>
            <person name="Vasconcellos A.T."/>
            <person name="Abreu F."/>
            <person name="Lins U."/>
        </authorList>
    </citation>
    <scope>NUCLEOTIDE SEQUENCE [LARGE SCALE GENOMIC DNA]</scope>
    <source>
        <strain evidence="1 2">IT-1</strain>
    </source>
</reference>
<organism evidence="1 2">
    <name type="scientific">Magnetofaba australis IT-1</name>
    <dbReference type="NCBI Taxonomy" id="1434232"/>
    <lineage>
        <taxon>Bacteria</taxon>
        <taxon>Pseudomonadati</taxon>
        <taxon>Pseudomonadota</taxon>
        <taxon>Magnetococcia</taxon>
        <taxon>Magnetococcales</taxon>
        <taxon>Magnetococcaceae</taxon>
        <taxon>Magnetofaba</taxon>
    </lineage>
</organism>
<dbReference type="EMBL" id="LVJN01000001">
    <property type="protein sequence ID" value="OSM08766.1"/>
    <property type="molecule type" value="Genomic_DNA"/>
</dbReference>
<dbReference type="OrthoDB" id="7211147at2"/>
<comment type="caution">
    <text evidence="1">The sequence shown here is derived from an EMBL/GenBank/DDBJ whole genome shotgun (WGS) entry which is preliminary data.</text>
</comment>
<dbReference type="RefSeq" id="WP_085439991.1">
    <property type="nucleotide sequence ID" value="NZ_LVJN01000001.1"/>
</dbReference>
<accession>A0A1Y2KB05</accession>
<evidence type="ECO:0000313" key="1">
    <source>
        <dbReference type="EMBL" id="OSM08766.1"/>
    </source>
</evidence>